<keyword evidence="1" id="KW-1133">Transmembrane helix</keyword>
<feature type="transmembrane region" description="Helical" evidence="1">
    <location>
        <begin position="71"/>
        <end position="92"/>
    </location>
</feature>
<dbReference type="OrthoDB" id="9815897at2"/>
<protein>
    <recommendedName>
        <fullName evidence="4">DUF2752 domain-containing protein</fullName>
    </recommendedName>
</protein>
<feature type="transmembrane region" description="Helical" evidence="1">
    <location>
        <begin position="7"/>
        <end position="24"/>
    </location>
</feature>
<proteinExistence type="predicted"/>
<evidence type="ECO:0000256" key="1">
    <source>
        <dbReference type="SAM" id="Phobius"/>
    </source>
</evidence>
<evidence type="ECO:0000313" key="3">
    <source>
        <dbReference type="Proteomes" id="UP000199514"/>
    </source>
</evidence>
<feature type="transmembrane region" description="Helical" evidence="1">
    <location>
        <begin position="104"/>
        <end position="124"/>
    </location>
</feature>
<evidence type="ECO:0000313" key="2">
    <source>
        <dbReference type="EMBL" id="SFC28686.1"/>
    </source>
</evidence>
<organism evidence="2 3">
    <name type="scientific">Flexibacter flexilis DSM 6793</name>
    <dbReference type="NCBI Taxonomy" id="927664"/>
    <lineage>
        <taxon>Bacteria</taxon>
        <taxon>Pseudomonadati</taxon>
        <taxon>Bacteroidota</taxon>
        <taxon>Cytophagia</taxon>
        <taxon>Cytophagales</taxon>
        <taxon>Flexibacteraceae</taxon>
        <taxon>Flexibacter</taxon>
    </lineage>
</organism>
<sequence length="129" mass="14944">MFLSKKHLLFLALFGAAAALYWLFDPATKSWFPKCPLYQLTHWKCMLCGTQRATHELLHGHISASFAQNQWLWITAPYWAGLIGMPLLPVSWQNTNIATRLRRWATHPYTSWGVGILTVIFMLWRNLAL</sequence>
<dbReference type="AlphaFoldDB" id="A0A1I1HXS9"/>
<gene>
    <name evidence="2" type="ORF">SAMN05421780_104131</name>
</gene>
<dbReference type="EMBL" id="FOLE01000004">
    <property type="protein sequence ID" value="SFC28686.1"/>
    <property type="molecule type" value="Genomic_DNA"/>
</dbReference>
<dbReference type="Pfam" id="PF10825">
    <property type="entry name" value="DUF2752"/>
    <property type="match status" value="1"/>
</dbReference>
<keyword evidence="1" id="KW-0812">Transmembrane</keyword>
<evidence type="ECO:0008006" key="4">
    <source>
        <dbReference type="Google" id="ProtNLM"/>
    </source>
</evidence>
<keyword evidence="1" id="KW-0472">Membrane</keyword>
<keyword evidence="3" id="KW-1185">Reference proteome</keyword>
<dbReference type="InterPro" id="IPR021215">
    <property type="entry name" value="DUF2752"/>
</dbReference>
<name>A0A1I1HXS9_9BACT</name>
<dbReference type="Proteomes" id="UP000199514">
    <property type="component" value="Unassembled WGS sequence"/>
</dbReference>
<reference evidence="2 3" key="1">
    <citation type="submission" date="2016-10" db="EMBL/GenBank/DDBJ databases">
        <authorList>
            <person name="de Groot N.N."/>
        </authorList>
    </citation>
    <scope>NUCLEOTIDE SEQUENCE [LARGE SCALE GENOMIC DNA]</scope>
    <source>
        <strain evidence="2 3">DSM 6793</strain>
    </source>
</reference>
<accession>A0A1I1HXS9</accession>